<evidence type="ECO:0000256" key="3">
    <source>
        <dbReference type="ARBA" id="ARBA00022448"/>
    </source>
</evidence>
<keyword evidence="7" id="KW-0406">Ion transport</keyword>
<organism evidence="13 14">
    <name type="scientific">Acinetobacter sedimenti</name>
    <dbReference type="NCBI Taxonomy" id="2919922"/>
    <lineage>
        <taxon>Bacteria</taxon>
        <taxon>Pseudomonadati</taxon>
        <taxon>Pseudomonadota</taxon>
        <taxon>Gammaproteobacteria</taxon>
        <taxon>Moraxellales</taxon>
        <taxon>Moraxellaceae</taxon>
        <taxon>Acinetobacter</taxon>
    </lineage>
</organism>
<sequence length="345" mass="37131">MKKLLLASAVAALSLNTVQAAPTLYGKLNISLDQVSNDGFSEDKVTEVNSNASRLGVKGEEKITDTLSAVYLAEWEVSGDGDDETLKQRNRYAGLKFANVGTLKAGRFDTYFKTAAGSDQDIFNDTRLDITNILVGEDRLSNVVGFESDPSLLGGLGFNILFQQGEGSTDDAGEARDGFGDSISTSVTYESDIGLALALAGNFDVRSKWAALEGDSYYTDAIRLTGSYDFSNAGAEGLVIGGLFQQAEPSEEIAGFDDLEEQAFGLTLAYSIPSTPWTVKGEYVTAETSANDEDVSFDRYGVGVDYKLNKQTKLYGVLAQTKADEDFGFDEDKETVFGLGIDLKF</sequence>
<keyword evidence="6 11" id="KW-0732">Signal</keyword>
<dbReference type="PANTHER" id="PTHR34501">
    <property type="entry name" value="PROTEIN YDDL-RELATED"/>
    <property type="match status" value="1"/>
</dbReference>
<comment type="caution">
    <text evidence="13">The sequence shown here is derived from an EMBL/GenBank/DDBJ whole genome shotgun (WGS) entry which is preliminary data.</text>
</comment>
<evidence type="ECO:0000256" key="6">
    <source>
        <dbReference type="ARBA" id="ARBA00022729"/>
    </source>
</evidence>
<dbReference type="InterPro" id="IPR023614">
    <property type="entry name" value="Porin_dom_sf"/>
</dbReference>
<dbReference type="AlphaFoldDB" id="A0A9X1WY80"/>
<dbReference type="GO" id="GO:0015288">
    <property type="term" value="F:porin activity"/>
    <property type="evidence" value="ECO:0007669"/>
    <property type="project" value="UniProtKB-KW"/>
</dbReference>
<dbReference type="RefSeq" id="WP_241571703.1">
    <property type="nucleotide sequence ID" value="NZ_JAKUML010000010.1"/>
</dbReference>
<evidence type="ECO:0000259" key="12">
    <source>
        <dbReference type="Pfam" id="PF13609"/>
    </source>
</evidence>
<dbReference type="Gene3D" id="2.40.160.10">
    <property type="entry name" value="Porin"/>
    <property type="match status" value="1"/>
</dbReference>
<evidence type="ECO:0000256" key="5">
    <source>
        <dbReference type="ARBA" id="ARBA00022692"/>
    </source>
</evidence>
<evidence type="ECO:0000256" key="7">
    <source>
        <dbReference type="ARBA" id="ARBA00023065"/>
    </source>
</evidence>
<feature type="domain" description="Porin" evidence="12">
    <location>
        <begin position="8"/>
        <end position="325"/>
    </location>
</feature>
<keyword evidence="14" id="KW-1185">Reference proteome</keyword>
<dbReference type="Pfam" id="PF13609">
    <property type="entry name" value="Porin_4"/>
    <property type="match status" value="1"/>
</dbReference>
<keyword evidence="3" id="KW-0813">Transport</keyword>
<dbReference type="GO" id="GO:0009279">
    <property type="term" value="C:cell outer membrane"/>
    <property type="evidence" value="ECO:0007669"/>
    <property type="project" value="UniProtKB-SubCell"/>
</dbReference>
<dbReference type="PANTHER" id="PTHR34501:SF9">
    <property type="entry name" value="MAJOR OUTER MEMBRANE PROTEIN P.IA"/>
    <property type="match status" value="1"/>
</dbReference>
<comment type="subunit">
    <text evidence="2">Homotrimer.</text>
</comment>
<accession>A0A9X1WY80</accession>
<keyword evidence="9" id="KW-0472">Membrane</keyword>
<feature type="signal peptide" evidence="11">
    <location>
        <begin position="1"/>
        <end position="20"/>
    </location>
</feature>
<protein>
    <submittedName>
        <fullName evidence="13">Porin</fullName>
    </submittedName>
</protein>
<dbReference type="CDD" id="cd00342">
    <property type="entry name" value="gram_neg_porins"/>
    <property type="match status" value="1"/>
</dbReference>
<dbReference type="GO" id="GO:0006811">
    <property type="term" value="P:monoatomic ion transport"/>
    <property type="evidence" value="ECO:0007669"/>
    <property type="project" value="UniProtKB-KW"/>
</dbReference>
<dbReference type="InterPro" id="IPR050298">
    <property type="entry name" value="Gram-neg_bact_OMP"/>
</dbReference>
<feature type="chain" id="PRO_5040885978" evidence="11">
    <location>
        <begin position="21"/>
        <end position="345"/>
    </location>
</feature>
<dbReference type="Proteomes" id="UP001139701">
    <property type="component" value="Unassembled WGS sequence"/>
</dbReference>
<evidence type="ECO:0000256" key="8">
    <source>
        <dbReference type="ARBA" id="ARBA00023114"/>
    </source>
</evidence>
<dbReference type="SUPFAM" id="SSF56935">
    <property type="entry name" value="Porins"/>
    <property type="match status" value="1"/>
</dbReference>
<gene>
    <name evidence="13" type="ORF">MKI79_07750</name>
</gene>
<name>A0A9X1WY80_9GAMM</name>
<keyword evidence="5" id="KW-0812">Transmembrane</keyword>
<proteinExistence type="predicted"/>
<keyword evidence="8" id="KW-0626">Porin</keyword>
<evidence type="ECO:0000256" key="4">
    <source>
        <dbReference type="ARBA" id="ARBA00022452"/>
    </source>
</evidence>
<evidence type="ECO:0000256" key="9">
    <source>
        <dbReference type="ARBA" id="ARBA00023136"/>
    </source>
</evidence>
<dbReference type="GO" id="GO:0046930">
    <property type="term" value="C:pore complex"/>
    <property type="evidence" value="ECO:0007669"/>
    <property type="project" value="UniProtKB-KW"/>
</dbReference>
<reference evidence="13" key="1">
    <citation type="submission" date="2022-02" db="EMBL/GenBank/DDBJ databases">
        <title>Acinetobacter A3.8 sp. nov., isolated from Sediment (Zhairuo Island).</title>
        <authorList>
            <person name="Zheng K."/>
        </authorList>
    </citation>
    <scope>NUCLEOTIDE SEQUENCE</scope>
    <source>
        <strain evidence="13">A3.8</strain>
    </source>
</reference>
<evidence type="ECO:0000256" key="2">
    <source>
        <dbReference type="ARBA" id="ARBA00011233"/>
    </source>
</evidence>
<keyword evidence="4" id="KW-1134">Transmembrane beta strand</keyword>
<evidence type="ECO:0000256" key="11">
    <source>
        <dbReference type="SAM" id="SignalP"/>
    </source>
</evidence>
<dbReference type="InterPro" id="IPR033900">
    <property type="entry name" value="Gram_neg_porin_domain"/>
</dbReference>
<evidence type="ECO:0000313" key="13">
    <source>
        <dbReference type="EMBL" id="MCJ8146793.1"/>
    </source>
</evidence>
<evidence type="ECO:0000256" key="10">
    <source>
        <dbReference type="ARBA" id="ARBA00023237"/>
    </source>
</evidence>
<evidence type="ECO:0000313" key="14">
    <source>
        <dbReference type="Proteomes" id="UP001139701"/>
    </source>
</evidence>
<keyword evidence="10" id="KW-0998">Cell outer membrane</keyword>
<comment type="subcellular location">
    <subcellularLocation>
        <location evidence="1">Cell outer membrane</location>
        <topology evidence="1">Multi-pass membrane protein</topology>
    </subcellularLocation>
</comment>
<dbReference type="EMBL" id="JAKUML010000010">
    <property type="protein sequence ID" value="MCJ8146793.1"/>
    <property type="molecule type" value="Genomic_DNA"/>
</dbReference>
<evidence type="ECO:0000256" key="1">
    <source>
        <dbReference type="ARBA" id="ARBA00004571"/>
    </source>
</evidence>